<keyword evidence="6" id="KW-0472">Membrane</keyword>
<keyword evidence="4" id="KW-0808">Transferase</keyword>
<dbReference type="Gene3D" id="3.40.50.12580">
    <property type="match status" value="1"/>
</dbReference>
<proteinExistence type="inferred from homology"/>
<dbReference type="Gene3D" id="3.90.550.10">
    <property type="entry name" value="Spore Coat Polysaccharide Biosynthesis Protein SpsA, Chain A"/>
    <property type="match status" value="1"/>
</dbReference>
<evidence type="ECO:0000256" key="7">
    <source>
        <dbReference type="SAM" id="MobiDB-lite"/>
    </source>
</evidence>
<dbReference type="InterPro" id="IPR001173">
    <property type="entry name" value="Glyco_trans_2-like"/>
</dbReference>
<protein>
    <recommendedName>
        <fullName evidence="8">Glycosyltransferase 2-like domain-containing protein</fullName>
    </recommendedName>
</protein>
<dbReference type="EMBL" id="BAAACA010000028">
    <property type="protein sequence ID" value="GAA0609123.1"/>
    <property type="molecule type" value="Genomic_DNA"/>
</dbReference>
<dbReference type="InterPro" id="IPR029044">
    <property type="entry name" value="Nucleotide-diphossugar_trans"/>
</dbReference>
<dbReference type="Pfam" id="PF00535">
    <property type="entry name" value="Glycos_transf_2"/>
    <property type="match status" value="1"/>
</dbReference>
<name>A0ABN1GDB3_9ACTN</name>
<comment type="similarity">
    <text evidence="2">Belongs to the CDP-glycerol glycerophosphotransferase family.</text>
</comment>
<dbReference type="InterPro" id="IPR007554">
    <property type="entry name" value="Glycerophosphate_synth"/>
</dbReference>
<evidence type="ECO:0000313" key="9">
    <source>
        <dbReference type="EMBL" id="GAA0609123.1"/>
    </source>
</evidence>
<feature type="compositionally biased region" description="Basic and acidic residues" evidence="7">
    <location>
        <begin position="623"/>
        <end position="645"/>
    </location>
</feature>
<evidence type="ECO:0000256" key="2">
    <source>
        <dbReference type="ARBA" id="ARBA00010488"/>
    </source>
</evidence>
<evidence type="ECO:0000259" key="8">
    <source>
        <dbReference type="Pfam" id="PF00535"/>
    </source>
</evidence>
<dbReference type="InterPro" id="IPR051612">
    <property type="entry name" value="Teichoic_Acid_Biosynth"/>
</dbReference>
<keyword evidence="10" id="KW-1185">Reference proteome</keyword>
<dbReference type="SUPFAM" id="SSF53756">
    <property type="entry name" value="UDP-Glycosyltransferase/glycogen phosphorylase"/>
    <property type="match status" value="1"/>
</dbReference>
<dbReference type="Proteomes" id="UP001500668">
    <property type="component" value="Unassembled WGS sequence"/>
</dbReference>
<reference evidence="9 10" key="1">
    <citation type="journal article" date="2019" name="Int. J. Syst. Evol. Microbiol.">
        <title>The Global Catalogue of Microorganisms (GCM) 10K type strain sequencing project: providing services to taxonomists for standard genome sequencing and annotation.</title>
        <authorList>
            <consortium name="The Broad Institute Genomics Platform"/>
            <consortium name="The Broad Institute Genome Sequencing Center for Infectious Disease"/>
            <person name="Wu L."/>
            <person name="Ma J."/>
        </authorList>
    </citation>
    <scope>NUCLEOTIDE SEQUENCE [LARGE SCALE GENOMIC DNA]</scope>
    <source>
        <strain evidence="9 10">JCM 5067</strain>
    </source>
</reference>
<gene>
    <name evidence="9" type="ORF">GCM10010394_43760</name>
</gene>
<dbReference type="PANTHER" id="PTHR37316:SF3">
    <property type="entry name" value="TEICHOIC ACID GLYCEROL-PHOSPHATE TRANSFERASE"/>
    <property type="match status" value="1"/>
</dbReference>
<dbReference type="InterPro" id="IPR043148">
    <property type="entry name" value="TagF_C"/>
</dbReference>
<evidence type="ECO:0000313" key="10">
    <source>
        <dbReference type="Proteomes" id="UP001500668"/>
    </source>
</evidence>
<feature type="compositionally biased region" description="Basic and acidic residues" evidence="7">
    <location>
        <begin position="590"/>
        <end position="615"/>
    </location>
</feature>
<feature type="region of interest" description="Disordered" evidence="7">
    <location>
        <begin position="1"/>
        <end position="26"/>
    </location>
</feature>
<evidence type="ECO:0000256" key="5">
    <source>
        <dbReference type="ARBA" id="ARBA00022944"/>
    </source>
</evidence>
<keyword evidence="5" id="KW-0777">Teichoic acid biosynthesis</keyword>
<dbReference type="SUPFAM" id="SSF53448">
    <property type="entry name" value="Nucleotide-diphospho-sugar transferases"/>
    <property type="match status" value="1"/>
</dbReference>
<comment type="subcellular location">
    <subcellularLocation>
        <location evidence="1">Cell membrane</location>
        <topology evidence="1">Peripheral membrane protein</topology>
    </subcellularLocation>
</comment>
<evidence type="ECO:0000256" key="3">
    <source>
        <dbReference type="ARBA" id="ARBA00022475"/>
    </source>
</evidence>
<dbReference type="InterPro" id="IPR043149">
    <property type="entry name" value="TagF_N"/>
</dbReference>
<accession>A0ABN1GDB3</accession>
<evidence type="ECO:0000256" key="4">
    <source>
        <dbReference type="ARBA" id="ARBA00022679"/>
    </source>
</evidence>
<dbReference type="PANTHER" id="PTHR37316">
    <property type="entry name" value="TEICHOIC ACID GLYCEROL-PHOSPHATE PRIMASE"/>
    <property type="match status" value="1"/>
</dbReference>
<feature type="compositionally biased region" description="Pro residues" evidence="7">
    <location>
        <begin position="1"/>
        <end position="20"/>
    </location>
</feature>
<feature type="domain" description="Glycosyltransferase 2-like" evidence="8">
    <location>
        <begin position="31"/>
        <end position="193"/>
    </location>
</feature>
<comment type="caution">
    <text evidence="9">The sequence shown here is derived from an EMBL/GenBank/DDBJ whole genome shotgun (WGS) entry which is preliminary data.</text>
</comment>
<organism evidence="9 10">
    <name type="scientific">Streptomyces crystallinus</name>
    <dbReference type="NCBI Taxonomy" id="68191"/>
    <lineage>
        <taxon>Bacteria</taxon>
        <taxon>Bacillati</taxon>
        <taxon>Actinomycetota</taxon>
        <taxon>Actinomycetes</taxon>
        <taxon>Kitasatosporales</taxon>
        <taxon>Streptomycetaceae</taxon>
        <taxon>Streptomyces</taxon>
    </lineage>
</organism>
<keyword evidence="3" id="KW-1003">Cell membrane</keyword>
<evidence type="ECO:0000256" key="1">
    <source>
        <dbReference type="ARBA" id="ARBA00004202"/>
    </source>
</evidence>
<dbReference type="CDD" id="cd00761">
    <property type="entry name" value="Glyco_tranf_GTA_type"/>
    <property type="match status" value="1"/>
</dbReference>
<feature type="region of interest" description="Disordered" evidence="7">
    <location>
        <begin position="562"/>
        <end position="646"/>
    </location>
</feature>
<dbReference type="Gene3D" id="3.40.50.11820">
    <property type="match status" value="1"/>
</dbReference>
<evidence type="ECO:0000256" key="6">
    <source>
        <dbReference type="ARBA" id="ARBA00023136"/>
    </source>
</evidence>
<sequence length="1258" mass="135972">MNPPQSVPPEAPGPRVPTPGAPKAAAPPRLSVVVPVHNVAPYLEECLASLAAQSMTALDVVLVDDGSTDDSPRIAQEFTRRDARFRYVRQPNAGLSAARNTGVAHTAPGTDYLAFVDSDDVLAPHAYARLTASLDASGSDLASGNVWRLHPGGRRQAWQYRWLTADRTGTHITREPRLLTDRVAWNKVFRRSFWDRHGFTYPVGRLYEDTPVVIPAHYLARSVDVLHEHVYYWRVREGSITRLRTDVRGVRDRIAACADVSAFLARARPDQLGHYDTSCLRDDFVYFLEGLPMGGPDYRAAFMTGARAFLERAGADATRALPPHLRVKWQLVREDRLAELVEVLAFEQANGVGTHAVRGGRVSYPGVGAVVGRAARVRRGELPVVARLSAVERQPDGTLRLTGFAYVRNAGPGRLVLALAQEHGTHRLRRFPTRTISLPPATDNAAQELHDYDRSGFETVVDPARLGDGEWTAGVVLVAVGGGGGAVRRAALRPLGRSEDQPRVYELAAGRRLVAAYREGRLVLSVRRYGARVEGHRVVEAGALGETGGDTARAQPAVELFGSLHGPAPRPTHLSLHHPPSGMELALPVREAREPQEAGEVREPGEAQEAREAQEVRQAQELGEVREPPGGRDQPESPGPQDRRRPGFAVRIPLAGLMGVQPAPHTAPRGVEPPDADRWEARFGYPDGSAGPVPASLDLAPGHALGRLCLRADPAGNLAVELTRRPLADSVDWADDGTLTVAGTWSADGFGGARLVLRHTVLREEVTALLTRDGVRFRATVPAEAMASLTEGRWSILLGEAPVRLLTSTGAALPRPRDLFGRRFTAARRHGDRLELVAGSPLAEAERGAYRQRGLRTAYFPDRRPHGRLGNAVLRRDTVLPGTVPPGTVLPDTVLPDTVLRDTVLRDTVLFTGGDSPRAVLAELVARGSGLTPLWVTGDRRRAAPPGAAPVEPGSRAWYEALATARHIVTDDHLPEWFERRPGQSVVQTWHGTPLGRTGTDLTGTLHADHRRIEALPHLARQWSLLVSPSRWATPVLRRALAYEGEVLEAGNPANDALLAADRDRTRARVRAALGAGPDARVVLYAPTYRCHLPLGPSHPGVHRPDPAGLDVVELERKLGQDHLVLVRRHARVAGAVAGGRDVSAHPTTSGLLLAADVLVTDYSGLICGFAHTGRPMLFHTYDLAHYRDTARGFYADFEALAPGPLLSDTGAVAEALAAPESGATTHAGAYTAFRAAFCDLDDGRAAARVVDRLTAGC</sequence>
<dbReference type="Pfam" id="PF04464">
    <property type="entry name" value="Glyphos_transf"/>
    <property type="match status" value="1"/>
</dbReference>